<keyword evidence="2" id="KW-1185">Reference proteome</keyword>
<evidence type="ECO:0000313" key="1">
    <source>
        <dbReference type="EMBL" id="SEK17633.1"/>
    </source>
</evidence>
<name>A0A1H7EUQ4_9SPHI</name>
<dbReference type="AlphaFoldDB" id="A0A1H7EUQ4"/>
<dbReference type="RefSeq" id="WP_218145309.1">
    <property type="nucleotide sequence ID" value="NZ_FNZR01000001.1"/>
</dbReference>
<proteinExistence type="predicted"/>
<dbReference type="EMBL" id="FNZR01000001">
    <property type="protein sequence ID" value="SEK17633.1"/>
    <property type="molecule type" value="Genomic_DNA"/>
</dbReference>
<dbReference type="SUPFAM" id="SSF54593">
    <property type="entry name" value="Glyoxalase/Bleomycin resistance protein/Dihydroxybiphenyl dioxygenase"/>
    <property type="match status" value="1"/>
</dbReference>
<gene>
    <name evidence="1" type="ORF">SAMN05421740_10110</name>
</gene>
<accession>A0A1H7EUQ4</accession>
<sequence length="92" mass="10635">MKLGLLLRGMIANNNADHWWEKINEINSNKDDNIQLTAPEDRAWGIRDFTLLDPSGVMWRIGNRLRLLKVKFQVHSLFGYNSGDKIGHAEFL</sequence>
<dbReference type="InterPro" id="IPR029068">
    <property type="entry name" value="Glyas_Bleomycin-R_OHBP_Dase"/>
</dbReference>
<dbReference type="STRING" id="332977.SAMN05421740_10110"/>
<protein>
    <submittedName>
        <fullName evidence="1">Uncharacterized protein</fullName>
    </submittedName>
</protein>
<dbReference type="Gene3D" id="3.10.180.10">
    <property type="entry name" value="2,3-Dihydroxybiphenyl 1,2-Dioxygenase, domain 1"/>
    <property type="match status" value="1"/>
</dbReference>
<evidence type="ECO:0000313" key="2">
    <source>
        <dbReference type="Proteomes" id="UP000198916"/>
    </source>
</evidence>
<dbReference type="Proteomes" id="UP000198916">
    <property type="component" value="Unassembled WGS sequence"/>
</dbReference>
<organism evidence="1 2">
    <name type="scientific">Parapedobacter koreensis</name>
    <dbReference type="NCBI Taxonomy" id="332977"/>
    <lineage>
        <taxon>Bacteria</taxon>
        <taxon>Pseudomonadati</taxon>
        <taxon>Bacteroidota</taxon>
        <taxon>Sphingobacteriia</taxon>
        <taxon>Sphingobacteriales</taxon>
        <taxon>Sphingobacteriaceae</taxon>
        <taxon>Parapedobacter</taxon>
    </lineage>
</organism>
<reference evidence="2" key="1">
    <citation type="submission" date="2016-10" db="EMBL/GenBank/DDBJ databases">
        <authorList>
            <person name="Varghese N."/>
            <person name="Submissions S."/>
        </authorList>
    </citation>
    <scope>NUCLEOTIDE SEQUENCE [LARGE SCALE GENOMIC DNA]</scope>
    <source>
        <strain evidence="2">Jip14</strain>
    </source>
</reference>